<organism evidence="1 2">
    <name type="scientific">Diphasiastrum complanatum</name>
    <name type="common">Issler's clubmoss</name>
    <name type="synonym">Lycopodium complanatum</name>
    <dbReference type="NCBI Taxonomy" id="34168"/>
    <lineage>
        <taxon>Eukaryota</taxon>
        <taxon>Viridiplantae</taxon>
        <taxon>Streptophyta</taxon>
        <taxon>Embryophyta</taxon>
        <taxon>Tracheophyta</taxon>
        <taxon>Lycopodiopsida</taxon>
        <taxon>Lycopodiales</taxon>
        <taxon>Lycopodiaceae</taxon>
        <taxon>Lycopodioideae</taxon>
        <taxon>Diphasiastrum</taxon>
    </lineage>
</organism>
<accession>A0ACC2BY23</accession>
<comment type="caution">
    <text evidence="1">The sequence shown here is derived from an EMBL/GenBank/DDBJ whole genome shotgun (WGS) entry which is preliminary data.</text>
</comment>
<name>A0ACC2BY23_DIPCM</name>
<evidence type="ECO:0000313" key="1">
    <source>
        <dbReference type="EMBL" id="KAJ7534672.1"/>
    </source>
</evidence>
<dbReference type="Proteomes" id="UP001162992">
    <property type="component" value="Chromosome 13"/>
</dbReference>
<protein>
    <submittedName>
        <fullName evidence="1">Uncharacterized protein</fullName>
    </submittedName>
</protein>
<keyword evidence="2" id="KW-1185">Reference proteome</keyword>
<gene>
    <name evidence="1" type="ORF">O6H91_13G104800</name>
</gene>
<proteinExistence type="predicted"/>
<dbReference type="EMBL" id="CM055104">
    <property type="protein sequence ID" value="KAJ7534672.1"/>
    <property type="molecule type" value="Genomic_DNA"/>
</dbReference>
<evidence type="ECO:0000313" key="2">
    <source>
        <dbReference type="Proteomes" id="UP001162992"/>
    </source>
</evidence>
<sequence length="427" mass="48054">MGADPSSDPASSSDQEFLSAEEDDEEDDEKLTQAAASSEDAVPIEQDLFPWSASSVILTPPLSIDKNPSTTDQKQKSILFRVLDLLKAVRPGSDLTKFRVPPQFNLPKSQLQLYGESIYCCGHGLDLLAMCTQGATPLERFVAVVRWHISTSRPAPFGKAPYNPILGETHHVSFGKFNLIAEQVSHHPPVTAIHVTDEMKKLRMTWWHEPAPHFYGNGIEVTIRGRRILSLLEFGEDYELTSPKLNIRFFPMPGTDWDGNTSVSCQQTGLKATISFKGKGLLGLRGGQRKISGKIWDSSGKTLYELRGSWDNVVNLIDRELEKTNELYDGRAALTEMEIPVIQNTQDISPLESVYIWSSLTKSILEMDWEKARTTKAKIEECQRVLRRQREKSGRTWSPNYFRQNSNGDWEWLHSGKLVNLAPIVVP</sequence>
<reference evidence="2" key="1">
    <citation type="journal article" date="2024" name="Proc. Natl. Acad. Sci. U.S.A.">
        <title>Extraordinary preservation of gene collinearity over three hundred million years revealed in homosporous lycophytes.</title>
        <authorList>
            <person name="Li C."/>
            <person name="Wickell D."/>
            <person name="Kuo L.Y."/>
            <person name="Chen X."/>
            <person name="Nie B."/>
            <person name="Liao X."/>
            <person name="Peng D."/>
            <person name="Ji J."/>
            <person name="Jenkins J."/>
            <person name="Williams M."/>
            <person name="Shu S."/>
            <person name="Plott C."/>
            <person name="Barry K."/>
            <person name="Rajasekar S."/>
            <person name="Grimwood J."/>
            <person name="Han X."/>
            <person name="Sun S."/>
            <person name="Hou Z."/>
            <person name="He W."/>
            <person name="Dai G."/>
            <person name="Sun C."/>
            <person name="Schmutz J."/>
            <person name="Leebens-Mack J.H."/>
            <person name="Li F.W."/>
            <person name="Wang L."/>
        </authorList>
    </citation>
    <scope>NUCLEOTIDE SEQUENCE [LARGE SCALE GENOMIC DNA]</scope>
    <source>
        <strain evidence="2">cv. PW_Plant_1</strain>
    </source>
</reference>